<dbReference type="Pfam" id="PF19457">
    <property type="entry name" value="DUF5994"/>
    <property type="match status" value="1"/>
</dbReference>
<protein>
    <submittedName>
        <fullName evidence="1">Uncharacterized protein</fullName>
    </submittedName>
</protein>
<dbReference type="Proteomes" id="UP001500192">
    <property type="component" value="Unassembled WGS sequence"/>
</dbReference>
<comment type="caution">
    <text evidence="1">The sequence shown here is derived from an EMBL/GenBank/DDBJ whole genome shotgun (WGS) entry which is preliminary data.</text>
</comment>
<name>A0ABP9QYL6_9PSEU</name>
<reference evidence="2" key="1">
    <citation type="journal article" date="2019" name="Int. J. Syst. Evol. Microbiol.">
        <title>The Global Catalogue of Microorganisms (GCM) 10K type strain sequencing project: providing services to taxonomists for standard genome sequencing and annotation.</title>
        <authorList>
            <consortium name="The Broad Institute Genomics Platform"/>
            <consortium name="The Broad Institute Genome Sequencing Center for Infectious Disease"/>
            <person name="Wu L."/>
            <person name="Ma J."/>
        </authorList>
    </citation>
    <scope>NUCLEOTIDE SEQUENCE [LARGE SCALE GENOMIC DNA]</scope>
    <source>
        <strain evidence="2">JCM 18054</strain>
    </source>
</reference>
<gene>
    <name evidence="1" type="ORF">GCM10023214_46390</name>
</gene>
<dbReference type="RefSeq" id="WP_346054897.1">
    <property type="nucleotide sequence ID" value="NZ_BAABIB010000087.1"/>
</dbReference>
<evidence type="ECO:0000313" key="2">
    <source>
        <dbReference type="Proteomes" id="UP001500192"/>
    </source>
</evidence>
<accession>A0ABP9QYL6</accession>
<proteinExistence type="predicted"/>
<organism evidence="1 2">
    <name type="scientific">Amycolatopsis dongchuanensis</name>
    <dbReference type="NCBI Taxonomy" id="1070866"/>
    <lineage>
        <taxon>Bacteria</taxon>
        <taxon>Bacillati</taxon>
        <taxon>Actinomycetota</taxon>
        <taxon>Actinomycetes</taxon>
        <taxon>Pseudonocardiales</taxon>
        <taxon>Pseudonocardiaceae</taxon>
        <taxon>Amycolatopsis</taxon>
    </lineage>
</organism>
<dbReference type="EMBL" id="BAABIB010000087">
    <property type="protein sequence ID" value="GAA5169390.1"/>
    <property type="molecule type" value="Genomic_DNA"/>
</dbReference>
<dbReference type="InterPro" id="IPR046036">
    <property type="entry name" value="DUF5994"/>
</dbReference>
<sequence length="132" mass="13865">MKPAYAVGLVDGGWWPWSVDPATELPRLAVALTERLGPIGRVRYNLGAWGPMTRQVRVAGRVVCFEGTDSLDSHTVVVIGSNSHLARVLVIPPSTRGGVARAVLRAASGSGSTDRGEDILASNGIILDPSGH</sequence>
<evidence type="ECO:0000313" key="1">
    <source>
        <dbReference type="EMBL" id="GAA5169390.1"/>
    </source>
</evidence>
<keyword evidence="2" id="KW-1185">Reference proteome</keyword>